<protein>
    <submittedName>
        <fullName evidence="1">Uncharacterized protein</fullName>
    </submittedName>
</protein>
<dbReference type="EMBL" id="PKUR01000004">
    <property type="protein sequence ID" value="PLW85075.1"/>
    <property type="molecule type" value="Genomic_DNA"/>
</dbReference>
<gene>
    <name evidence="1" type="ORF">C0029_16220</name>
</gene>
<comment type="caution">
    <text evidence="1">The sequence shown here is derived from an EMBL/GenBank/DDBJ whole genome shotgun (WGS) entry which is preliminary data.</text>
</comment>
<dbReference type="PROSITE" id="PS51257">
    <property type="entry name" value="PROKAR_LIPOPROTEIN"/>
    <property type="match status" value="1"/>
</dbReference>
<sequence length="202" mass="22093">MILRSIYVAVAALMLAGCGTGSDTASSCEYLSGNLLEDPGFNQLTGARRDRKWFASAHANSKAFTYAADNGTLTITQVGSEPWFLLSQLPDTDKLGGKKIEFTAELKLDLTESNHKHNFKTGGGLAVLAKKNNKIVLRSQLPHDPHMGTHDWFTARIVAKLPPRTNMLRLSFLHQAGGSMQARNPSLRIVDKNCPTNAEPEM</sequence>
<proteinExistence type="predicted"/>
<keyword evidence="2" id="KW-1185">Reference proteome</keyword>
<organism evidence="1 2">
    <name type="scientific">Halioglobus japonicus</name>
    <dbReference type="NCBI Taxonomy" id="930805"/>
    <lineage>
        <taxon>Bacteria</taxon>
        <taxon>Pseudomonadati</taxon>
        <taxon>Pseudomonadota</taxon>
        <taxon>Gammaproteobacteria</taxon>
        <taxon>Cellvibrionales</taxon>
        <taxon>Halieaceae</taxon>
        <taxon>Halioglobus</taxon>
    </lineage>
</organism>
<dbReference type="KEGG" id="hja:BST95_01955"/>
<name>A0AAP8MC47_9GAMM</name>
<dbReference type="Proteomes" id="UP000235162">
    <property type="component" value="Unassembled WGS sequence"/>
</dbReference>
<reference evidence="1 2" key="1">
    <citation type="submission" date="2018-01" db="EMBL/GenBank/DDBJ databases">
        <title>The draft genome sequence of Halioglobus japonicus S1-36.</title>
        <authorList>
            <person name="Du Z.-J."/>
            <person name="Shi M.-J."/>
        </authorList>
    </citation>
    <scope>NUCLEOTIDE SEQUENCE [LARGE SCALE GENOMIC DNA]</scope>
    <source>
        <strain evidence="1 2">S1-36</strain>
    </source>
</reference>
<evidence type="ECO:0000313" key="1">
    <source>
        <dbReference type="EMBL" id="PLW85075.1"/>
    </source>
</evidence>
<dbReference type="RefSeq" id="WP_084197935.1">
    <property type="nucleotide sequence ID" value="NZ_BMYL01000004.1"/>
</dbReference>
<dbReference type="AlphaFoldDB" id="A0AAP8MC47"/>
<accession>A0AAP8MC47</accession>
<evidence type="ECO:0000313" key="2">
    <source>
        <dbReference type="Proteomes" id="UP000235162"/>
    </source>
</evidence>